<gene>
    <name evidence="1" type="ORF">LOAG_16074</name>
</gene>
<dbReference type="Pfam" id="PF12796">
    <property type="entry name" value="Ank_2"/>
    <property type="match status" value="1"/>
</dbReference>
<feature type="non-terminal residue" evidence="1">
    <location>
        <position position="1"/>
    </location>
</feature>
<reference evidence="1" key="1">
    <citation type="submission" date="2012-04" db="EMBL/GenBank/DDBJ databases">
        <title>The Genome Sequence of Loa loa.</title>
        <authorList>
            <consortium name="The Broad Institute Genome Sequencing Platform"/>
            <consortium name="Broad Institute Genome Sequencing Center for Infectious Disease"/>
            <person name="Nutman T.B."/>
            <person name="Fink D.L."/>
            <person name="Russ C."/>
            <person name="Young S."/>
            <person name="Zeng Q."/>
            <person name="Gargeya S."/>
            <person name="Alvarado L."/>
            <person name="Berlin A."/>
            <person name="Chapman S.B."/>
            <person name="Chen Z."/>
            <person name="Freedman E."/>
            <person name="Gellesch M."/>
            <person name="Goldberg J."/>
            <person name="Griggs A."/>
            <person name="Gujja S."/>
            <person name="Heilman E.R."/>
            <person name="Heiman D."/>
            <person name="Howarth C."/>
            <person name="Mehta T."/>
            <person name="Neiman D."/>
            <person name="Pearson M."/>
            <person name="Roberts A."/>
            <person name="Saif S."/>
            <person name="Shea T."/>
            <person name="Shenoy N."/>
            <person name="Sisk P."/>
            <person name="Stolte C."/>
            <person name="Sykes S."/>
            <person name="White J."/>
            <person name="Yandava C."/>
            <person name="Haas B."/>
            <person name="Henn M.R."/>
            <person name="Nusbaum C."/>
            <person name="Birren B."/>
        </authorList>
    </citation>
    <scope>NUCLEOTIDE SEQUENCE [LARGE SCALE GENOMIC DNA]</scope>
</reference>
<dbReference type="SUPFAM" id="SSF48403">
    <property type="entry name" value="Ankyrin repeat"/>
    <property type="match status" value="1"/>
</dbReference>
<dbReference type="OrthoDB" id="539213at2759"/>
<dbReference type="AlphaFoldDB" id="A0A1S0TED8"/>
<dbReference type="EMBL" id="JH715959">
    <property type="protein sequence ID" value="EFO12460.2"/>
    <property type="molecule type" value="Genomic_DNA"/>
</dbReference>
<dbReference type="CTD" id="9953569"/>
<proteinExistence type="predicted"/>
<dbReference type="GeneID" id="9953569"/>
<organism evidence="1">
    <name type="scientific">Loa loa</name>
    <name type="common">Eye worm</name>
    <name type="synonym">Filaria loa</name>
    <dbReference type="NCBI Taxonomy" id="7209"/>
    <lineage>
        <taxon>Eukaryota</taxon>
        <taxon>Metazoa</taxon>
        <taxon>Ecdysozoa</taxon>
        <taxon>Nematoda</taxon>
        <taxon>Chromadorea</taxon>
        <taxon>Rhabditida</taxon>
        <taxon>Spirurina</taxon>
        <taxon>Spiruromorpha</taxon>
        <taxon>Filarioidea</taxon>
        <taxon>Onchocercidae</taxon>
        <taxon>Loa</taxon>
    </lineage>
</organism>
<name>A0A1S0TED8_LOALO</name>
<dbReference type="InParanoid" id="A0A1S0TED8"/>
<dbReference type="Gene3D" id="1.25.40.20">
    <property type="entry name" value="Ankyrin repeat-containing domain"/>
    <property type="match status" value="1"/>
</dbReference>
<accession>A0A1S0TED8</accession>
<evidence type="ECO:0000313" key="1">
    <source>
        <dbReference type="EMBL" id="EFO12460.2"/>
    </source>
</evidence>
<dbReference type="InterPro" id="IPR002110">
    <property type="entry name" value="Ankyrin_rpt"/>
</dbReference>
<dbReference type="InterPro" id="IPR036770">
    <property type="entry name" value="Ankyrin_rpt-contain_sf"/>
</dbReference>
<dbReference type="KEGG" id="loa:LOAG_16074"/>
<feature type="non-terminal residue" evidence="1">
    <location>
        <position position="70"/>
    </location>
</feature>
<sequence>ISNQTPLHFACSRASKRGFRVVQLLLKHWKEGRLVEDLQKCLPINYAVKCGNIETVKLLLEIDDSNQLMH</sequence>
<protein>
    <submittedName>
        <fullName evidence="1">Uncharacterized protein</fullName>
    </submittedName>
</protein>
<dbReference type="RefSeq" id="XP_003151609.2">
    <property type="nucleotide sequence ID" value="XM_003151561.2"/>
</dbReference>